<keyword evidence="1" id="KW-0812">Transmembrane</keyword>
<keyword evidence="1" id="KW-0472">Membrane</keyword>
<accession>A0AAJ5X9F0</accession>
<protein>
    <submittedName>
        <fullName evidence="2">Uncharacterized protein</fullName>
    </submittedName>
</protein>
<feature type="transmembrane region" description="Helical" evidence="1">
    <location>
        <begin position="9"/>
        <end position="29"/>
    </location>
</feature>
<sequence length="66" mass="7665">MTPRHWRALYWLTSAAFIVAGIWYLTAWYGGGDMSVFENRYTLPWMIPVLILNRIAAYRSKPADNA</sequence>
<organism evidence="2 3">
    <name type="scientific">Candidatus Andeanibacterium colombiense</name>
    <dbReference type="NCBI Taxonomy" id="3121345"/>
    <lineage>
        <taxon>Bacteria</taxon>
        <taxon>Pseudomonadati</taxon>
        <taxon>Pseudomonadota</taxon>
        <taxon>Alphaproteobacteria</taxon>
        <taxon>Sphingomonadales</taxon>
        <taxon>Sphingomonadaceae</taxon>
        <taxon>Candidatus Andeanibacterium</taxon>
    </lineage>
</organism>
<name>A0AAJ5X9F0_9SPHN</name>
<reference evidence="2" key="1">
    <citation type="submission" date="2023-03" db="EMBL/GenBank/DDBJ databases">
        <title>Andean soil-derived lignocellulolytic bacterial consortium as a source of novel taxa and putative plastic-active enzymes.</title>
        <authorList>
            <person name="Diaz-Garcia L."/>
            <person name="Chuvochina M."/>
            <person name="Feuerriegel G."/>
            <person name="Bunk B."/>
            <person name="Sproer C."/>
            <person name="Streit W.R."/>
            <person name="Rodriguez L.M."/>
            <person name="Overmann J."/>
            <person name="Jimenez D.J."/>
        </authorList>
    </citation>
    <scope>NUCLEOTIDE SEQUENCE</scope>
    <source>
        <strain evidence="2">MAG 26</strain>
    </source>
</reference>
<dbReference type="KEGG" id="acob:P0Y56_08550"/>
<evidence type="ECO:0000256" key="1">
    <source>
        <dbReference type="SAM" id="Phobius"/>
    </source>
</evidence>
<proteinExistence type="predicted"/>
<keyword evidence="1" id="KW-1133">Transmembrane helix</keyword>
<feature type="transmembrane region" description="Helical" evidence="1">
    <location>
        <begin position="41"/>
        <end position="58"/>
    </location>
</feature>
<dbReference type="Proteomes" id="UP001218362">
    <property type="component" value="Chromosome"/>
</dbReference>
<evidence type="ECO:0000313" key="2">
    <source>
        <dbReference type="EMBL" id="WEK48327.1"/>
    </source>
</evidence>
<dbReference type="AlphaFoldDB" id="A0AAJ5X9F0"/>
<evidence type="ECO:0000313" key="3">
    <source>
        <dbReference type="Proteomes" id="UP001218362"/>
    </source>
</evidence>
<dbReference type="EMBL" id="CP119316">
    <property type="protein sequence ID" value="WEK48327.1"/>
    <property type="molecule type" value="Genomic_DNA"/>
</dbReference>
<gene>
    <name evidence="2" type="ORF">P0Y56_08550</name>
</gene>